<dbReference type="HOGENOM" id="CLU_1553390_0_0_12"/>
<evidence type="ECO:0008006" key="3">
    <source>
        <dbReference type="Google" id="ProtNLM"/>
    </source>
</evidence>
<keyword evidence="2" id="KW-1185">Reference proteome</keyword>
<dbReference type="AlphaFoldDB" id="H2CLF5"/>
<proteinExistence type="predicted"/>
<dbReference type="STRING" id="183.GCA_002009735_00305"/>
<sequence length="172" mass="19745">MIPIQEGQITLKFRDETGAFKYDEDPFYQKSVRKLPETKGVDIVVPGAPNGYYLVELKDFRGHRIENKARITNGALAEEVAQKFRDTIAALWGAWRTDNIIGNDTLFSNRSLRVEGILLLAEDVDRPESGKRVRGIRINLKTKLENLSKFLGIRVNIVTEEEFRQRYAHLLI</sequence>
<evidence type="ECO:0000313" key="2">
    <source>
        <dbReference type="Proteomes" id="UP000005737"/>
    </source>
</evidence>
<dbReference type="RefSeq" id="WP_002775739.1">
    <property type="nucleotide sequence ID" value="NZ_JH597775.1"/>
</dbReference>
<name>H2CLF5_9LEPT</name>
<organism evidence="1 2">
    <name type="scientific">Leptonema illini DSM 21528</name>
    <dbReference type="NCBI Taxonomy" id="929563"/>
    <lineage>
        <taxon>Bacteria</taxon>
        <taxon>Pseudomonadati</taxon>
        <taxon>Spirochaetota</taxon>
        <taxon>Spirochaetia</taxon>
        <taxon>Leptospirales</taxon>
        <taxon>Leptospiraceae</taxon>
        <taxon>Leptonema</taxon>
    </lineage>
</organism>
<dbReference type="EMBL" id="JH597775">
    <property type="protein sequence ID" value="EHQ04566.1"/>
    <property type="molecule type" value="Genomic_DNA"/>
</dbReference>
<gene>
    <name evidence="1" type="ORF">Lepil_4088</name>
</gene>
<protein>
    <recommendedName>
        <fullName evidence="3">NERD domain-containing protein</fullName>
    </recommendedName>
</protein>
<accession>H2CLF5</accession>
<evidence type="ECO:0000313" key="1">
    <source>
        <dbReference type="EMBL" id="EHQ04566.1"/>
    </source>
</evidence>
<dbReference type="Proteomes" id="UP000005737">
    <property type="component" value="Unassembled WGS sequence"/>
</dbReference>
<reference evidence="1 2" key="1">
    <citation type="submission" date="2011-10" db="EMBL/GenBank/DDBJ databases">
        <title>The Improved High-Quality Draft genome of Leptonema illini DSM 21528.</title>
        <authorList>
            <consortium name="US DOE Joint Genome Institute (JGI-PGF)"/>
            <person name="Lucas S."/>
            <person name="Copeland A."/>
            <person name="Lapidus A."/>
            <person name="Glavina del Rio T."/>
            <person name="Dalin E."/>
            <person name="Tice H."/>
            <person name="Bruce D."/>
            <person name="Goodwin L."/>
            <person name="Pitluck S."/>
            <person name="Peters L."/>
            <person name="Mikhailova N."/>
            <person name="Held B."/>
            <person name="Kyrpides N."/>
            <person name="Mavromatis K."/>
            <person name="Ivanova N."/>
            <person name="Markowitz V."/>
            <person name="Cheng J.-F."/>
            <person name="Hugenholtz P."/>
            <person name="Woyke T."/>
            <person name="Wu D."/>
            <person name="Gronow S."/>
            <person name="Wellnitz S."/>
            <person name="Brambilla E.-M."/>
            <person name="Klenk H.-P."/>
            <person name="Eisen J.A."/>
        </authorList>
    </citation>
    <scope>NUCLEOTIDE SEQUENCE [LARGE SCALE GENOMIC DNA]</scope>
    <source>
        <strain evidence="1 2">DSM 21528</strain>
    </source>
</reference>